<evidence type="ECO:0000256" key="1">
    <source>
        <dbReference type="ARBA" id="ARBA00022614"/>
    </source>
</evidence>
<keyword evidence="2" id="KW-0677">Repeat</keyword>
<feature type="domain" description="NACHT" evidence="3">
    <location>
        <begin position="29"/>
        <end position="121"/>
    </location>
</feature>
<proteinExistence type="predicted"/>
<keyword evidence="5" id="KW-1185">Reference proteome</keyword>
<comment type="caution">
    <text evidence="4">The sequence shown here is derived from an EMBL/GenBank/DDBJ whole genome shotgun (WGS) entry which is preliminary data.</text>
</comment>
<dbReference type="EMBL" id="JAGTTL010000009">
    <property type="protein sequence ID" value="KAK6318539.1"/>
    <property type="molecule type" value="Genomic_DNA"/>
</dbReference>
<evidence type="ECO:0000313" key="4">
    <source>
        <dbReference type="EMBL" id="KAK6318539.1"/>
    </source>
</evidence>
<dbReference type="Proteomes" id="UP001356427">
    <property type="component" value="Unassembled WGS sequence"/>
</dbReference>
<dbReference type="PANTHER" id="PTHR24106">
    <property type="entry name" value="NACHT, LRR AND CARD DOMAINS-CONTAINING"/>
    <property type="match status" value="1"/>
</dbReference>
<dbReference type="InterPro" id="IPR027417">
    <property type="entry name" value="P-loop_NTPase"/>
</dbReference>
<organism evidence="4 5">
    <name type="scientific">Coregonus suidteri</name>
    <dbReference type="NCBI Taxonomy" id="861788"/>
    <lineage>
        <taxon>Eukaryota</taxon>
        <taxon>Metazoa</taxon>
        <taxon>Chordata</taxon>
        <taxon>Craniata</taxon>
        <taxon>Vertebrata</taxon>
        <taxon>Euteleostomi</taxon>
        <taxon>Actinopterygii</taxon>
        <taxon>Neopterygii</taxon>
        <taxon>Teleostei</taxon>
        <taxon>Protacanthopterygii</taxon>
        <taxon>Salmoniformes</taxon>
        <taxon>Salmonidae</taxon>
        <taxon>Coregoninae</taxon>
        <taxon>Coregonus</taxon>
    </lineage>
</organism>
<accession>A0AAN8LY85</accession>
<evidence type="ECO:0000313" key="5">
    <source>
        <dbReference type="Proteomes" id="UP001356427"/>
    </source>
</evidence>
<dbReference type="InterPro" id="IPR007111">
    <property type="entry name" value="NACHT_NTPase"/>
</dbReference>
<dbReference type="Pfam" id="PF05729">
    <property type="entry name" value="NACHT"/>
    <property type="match status" value="1"/>
</dbReference>
<dbReference type="Gene3D" id="3.40.50.300">
    <property type="entry name" value="P-loop containing nucleotide triphosphate hydrolases"/>
    <property type="match status" value="1"/>
</dbReference>
<protein>
    <recommendedName>
        <fullName evidence="3">NACHT domain-containing protein</fullName>
    </recommendedName>
</protein>
<dbReference type="AlphaFoldDB" id="A0AAN8LY85"/>
<reference evidence="4 5" key="1">
    <citation type="submission" date="2021-04" db="EMBL/GenBank/DDBJ databases">
        <authorList>
            <person name="De Guttry C."/>
            <person name="Zahm M."/>
            <person name="Klopp C."/>
            <person name="Cabau C."/>
            <person name="Louis A."/>
            <person name="Berthelot C."/>
            <person name="Parey E."/>
            <person name="Roest Crollius H."/>
            <person name="Montfort J."/>
            <person name="Robinson-Rechavi M."/>
            <person name="Bucao C."/>
            <person name="Bouchez O."/>
            <person name="Gislard M."/>
            <person name="Lluch J."/>
            <person name="Milhes M."/>
            <person name="Lampietro C."/>
            <person name="Lopez Roques C."/>
            <person name="Donnadieu C."/>
            <person name="Braasch I."/>
            <person name="Desvignes T."/>
            <person name="Postlethwait J."/>
            <person name="Bobe J."/>
            <person name="Wedekind C."/>
            <person name="Guiguen Y."/>
        </authorList>
    </citation>
    <scope>NUCLEOTIDE SEQUENCE [LARGE SCALE GENOMIC DNA]</scope>
    <source>
        <strain evidence="4">Cs_M1</strain>
        <tissue evidence="4">Blood</tissue>
    </source>
</reference>
<evidence type="ECO:0000256" key="2">
    <source>
        <dbReference type="ARBA" id="ARBA00022737"/>
    </source>
</evidence>
<gene>
    <name evidence="4" type="ORF">J4Q44_G00118300</name>
</gene>
<dbReference type="InterPro" id="IPR051261">
    <property type="entry name" value="NLR"/>
</dbReference>
<name>A0AAN8LY85_9TELE</name>
<sequence>MEGKQHSLIELLHCFFKDTKESEIFINDDFKVLFIFDGLDECQLPLDFQNNNSLRDVTESTSVDVLLTNLIEGSLLPNALLWITSRPAAANHISPDCVDQVTEVRGFDDPQKEEYFRKRIHSSNMARRNITHMKSSRSLYIMCHIPVFCWIAATVLERLLGGAESGEIPKTLTQMNFHFLIFQTRLRNKKWERS</sequence>
<evidence type="ECO:0000259" key="3">
    <source>
        <dbReference type="Pfam" id="PF05729"/>
    </source>
</evidence>
<keyword evidence="1" id="KW-0433">Leucine-rich repeat</keyword>